<keyword evidence="4 7" id="KW-0812">Transmembrane</keyword>
<dbReference type="Proteomes" id="UP000033121">
    <property type="component" value="Unassembled WGS sequence"/>
</dbReference>
<dbReference type="InterPro" id="IPR036942">
    <property type="entry name" value="Beta-barrel_TonB_sf"/>
</dbReference>
<keyword evidence="8" id="KW-0732">Signal</keyword>
<dbReference type="Gene3D" id="2.170.130.10">
    <property type="entry name" value="TonB-dependent receptor, plug domain"/>
    <property type="match status" value="1"/>
</dbReference>
<keyword evidence="12" id="KW-1185">Reference proteome</keyword>
<dbReference type="InterPro" id="IPR037066">
    <property type="entry name" value="Plug_dom_sf"/>
</dbReference>
<dbReference type="OrthoDB" id="9768177at2"/>
<keyword evidence="5 7" id="KW-0472">Membrane</keyword>
<dbReference type="NCBIfam" id="TIGR04057">
    <property type="entry name" value="SusC_RagA_signa"/>
    <property type="match status" value="1"/>
</dbReference>
<feature type="domain" description="TonB-dependent receptor plug" evidence="10">
    <location>
        <begin position="220"/>
        <end position="313"/>
    </location>
</feature>
<evidence type="ECO:0000259" key="10">
    <source>
        <dbReference type="Pfam" id="PF07715"/>
    </source>
</evidence>
<dbReference type="Pfam" id="PF07660">
    <property type="entry name" value="STN"/>
    <property type="match status" value="1"/>
</dbReference>
<dbReference type="Gene3D" id="2.60.40.1120">
    <property type="entry name" value="Carboxypeptidase-like, regulatory domain"/>
    <property type="match status" value="1"/>
</dbReference>
<keyword evidence="11" id="KW-0675">Receptor</keyword>
<evidence type="ECO:0000256" key="1">
    <source>
        <dbReference type="ARBA" id="ARBA00004571"/>
    </source>
</evidence>
<proteinExistence type="inferred from homology"/>
<evidence type="ECO:0000313" key="12">
    <source>
        <dbReference type="Proteomes" id="UP000033121"/>
    </source>
</evidence>
<dbReference type="InterPro" id="IPR023996">
    <property type="entry name" value="TonB-dep_OMP_SusC/RagA"/>
</dbReference>
<accession>A0A0E9MY38</accession>
<organism evidence="11 12">
    <name type="scientific">Flavihumibacter petaseus NBRC 106054</name>
    <dbReference type="NCBI Taxonomy" id="1220578"/>
    <lineage>
        <taxon>Bacteria</taxon>
        <taxon>Pseudomonadati</taxon>
        <taxon>Bacteroidota</taxon>
        <taxon>Chitinophagia</taxon>
        <taxon>Chitinophagales</taxon>
        <taxon>Chitinophagaceae</taxon>
        <taxon>Flavihumibacter</taxon>
    </lineage>
</organism>
<dbReference type="Pfam" id="PF13715">
    <property type="entry name" value="CarbopepD_reg_2"/>
    <property type="match status" value="1"/>
</dbReference>
<dbReference type="InterPro" id="IPR039426">
    <property type="entry name" value="TonB-dep_rcpt-like"/>
</dbReference>
<dbReference type="PROSITE" id="PS52016">
    <property type="entry name" value="TONB_DEPENDENT_REC_3"/>
    <property type="match status" value="1"/>
</dbReference>
<name>A0A0E9MY38_9BACT</name>
<dbReference type="InterPro" id="IPR023997">
    <property type="entry name" value="TonB-dep_OMP_SusC/RagA_CS"/>
</dbReference>
<dbReference type="NCBIfam" id="TIGR04056">
    <property type="entry name" value="OMP_RagA_SusC"/>
    <property type="match status" value="1"/>
</dbReference>
<comment type="caution">
    <text evidence="11">The sequence shown here is derived from an EMBL/GenBank/DDBJ whole genome shotgun (WGS) entry which is preliminary data.</text>
</comment>
<dbReference type="EMBL" id="BBWV01000001">
    <property type="protein sequence ID" value="GAO42040.1"/>
    <property type="molecule type" value="Genomic_DNA"/>
</dbReference>
<evidence type="ECO:0000256" key="4">
    <source>
        <dbReference type="ARBA" id="ARBA00022692"/>
    </source>
</evidence>
<comment type="similarity">
    <text evidence="7">Belongs to the TonB-dependent receptor family.</text>
</comment>
<dbReference type="InterPro" id="IPR008969">
    <property type="entry name" value="CarboxyPept-like_regulatory"/>
</dbReference>
<feature type="chain" id="PRO_5002429624" evidence="8">
    <location>
        <begin position="22"/>
        <end position="1081"/>
    </location>
</feature>
<dbReference type="SUPFAM" id="SSF49464">
    <property type="entry name" value="Carboxypeptidase regulatory domain-like"/>
    <property type="match status" value="1"/>
</dbReference>
<keyword evidence="6 7" id="KW-0998">Cell outer membrane</keyword>
<evidence type="ECO:0000259" key="9">
    <source>
        <dbReference type="Pfam" id="PF07660"/>
    </source>
</evidence>
<feature type="signal peptide" evidence="8">
    <location>
        <begin position="1"/>
        <end position="21"/>
    </location>
</feature>
<dbReference type="InterPro" id="IPR011662">
    <property type="entry name" value="Secretin/TonB_short_N"/>
</dbReference>
<evidence type="ECO:0000256" key="2">
    <source>
        <dbReference type="ARBA" id="ARBA00022448"/>
    </source>
</evidence>
<protein>
    <submittedName>
        <fullName evidence="11">Putative TonB-dependent receptor</fullName>
    </submittedName>
</protein>
<evidence type="ECO:0000256" key="7">
    <source>
        <dbReference type="PROSITE-ProRule" id="PRU01360"/>
    </source>
</evidence>
<dbReference type="AlphaFoldDB" id="A0A0E9MY38"/>
<keyword evidence="3 7" id="KW-1134">Transmembrane beta strand</keyword>
<sequence>MLLIMKLTAIILLAACLQVSARGFGQKVTLNAKGAPMKKIFREIHRQTGYQFFFEDELLTGMGKMDLTVKDVPLQEVLDKCFRNLALNYTVIDKTIYIKADANKHPLEVTVAPVVTELKGRVTDSEGKPLSGASVRIKGTDIGTSTDEAGYFVLATTERGITLVISYVGFDATEIKVSGEENIQVTLRIKETKTEEIVVIGYGTQRKADLTGAVGTVNISKTMPARPVTNVQELLASAVPGLNVAKSSGAPGSGASLNIRGVSTIGGSSGVLVIIDGFPGNIYTLNPNDIESVSVLKDAASASIYGSRAANGVVLITTKRGRKGAKTEVEVNSNISLQQPQFQIDFVGSADYMKLWDQTLVNDGKPPLYGEQGLADLAAGKYSDNDWYREIYKKRSLLTNQSVAVSGSSEKVIYRIAGSYDYQDGTLPNNDYTKFIVRPDLSIKISEKLTLDANLQYTQTFIDQPQGGTESWQVAAARAAPISAIRTKSGQFGVGSSFVNNPVAGVNEGGYNQSRYTELFTVIGLTYSPLKNWNIKGNFSRNSLDQRTSDRVLSYFLYDEEGNIAKKQNLVTNLTESYSSSWRNTLQLTTDYLVSKGDHNIKLLAGYSQEYYKTDNFSGFRDNLPFNDVNVLNTGSAANQRSTGSATDVAIQSVFGRLNYDYAGKYLFQVNVRADGSSRFAEGHRWGVFPSFSAGWNVHKEAFFHVPAISQLKVRGSWGILGDAEKVSAYATAQVLAYNPQIYGFNGAIVPGAYNNVAIDPNITWERAKQSNIGIDLGLFRQKISISADYFYNQRENILTAPLVPDEFGLAGPVRNLFAMDNSGFEFLVAYRDSRKDFNWGIDFNVGYSKNKVKYIGDGVDYIISGNTYTKVGGQLNLPYGLQATGLFKDAADVASQNQGANVFPGNIKFADINKSGIIDGDDRMVLNDKVPVRYGSNINFGWKNFDLSANVYGSLNNYRYISGYEGWAFYLSQNARPWALDSWTPDNPDASYPRLSTQYTSNDTRYSSYWLKKASYLKIQNVQVGYSIPAVVLAKAKINYLRVYVSAQNLATISGYPGFDPEGGYYPLSRTYAFGVNLKF</sequence>
<dbReference type="SUPFAM" id="SSF56935">
    <property type="entry name" value="Porins"/>
    <property type="match status" value="1"/>
</dbReference>
<reference evidence="11 12" key="1">
    <citation type="submission" date="2015-04" db="EMBL/GenBank/DDBJ databases">
        <title>Whole genome shotgun sequence of Flavihumibacter petaseus NBRC 106054.</title>
        <authorList>
            <person name="Miyazawa S."/>
            <person name="Hosoyama A."/>
            <person name="Hashimoto M."/>
            <person name="Noguchi M."/>
            <person name="Tsuchikane K."/>
            <person name="Ohji S."/>
            <person name="Yamazoe A."/>
            <person name="Ichikawa N."/>
            <person name="Kimura A."/>
            <person name="Fujita N."/>
        </authorList>
    </citation>
    <scope>NUCLEOTIDE SEQUENCE [LARGE SCALE GENOMIC DNA]</scope>
    <source>
        <strain evidence="11 12">NBRC 106054</strain>
    </source>
</reference>
<dbReference type="STRING" id="1220578.FPE01S_01_10530"/>
<dbReference type="Gene3D" id="2.40.170.20">
    <property type="entry name" value="TonB-dependent receptor, beta-barrel domain"/>
    <property type="match status" value="1"/>
</dbReference>
<gene>
    <name evidence="11" type="ORF">FPE01S_01_10530</name>
</gene>
<feature type="domain" description="Secretin/TonB short N-terminal" evidence="9">
    <location>
        <begin position="50"/>
        <end position="99"/>
    </location>
</feature>
<dbReference type="InterPro" id="IPR012910">
    <property type="entry name" value="Plug_dom"/>
</dbReference>
<evidence type="ECO:0000256" key="3">
    <source>
        <dbReference type="ARBA" id="ARBA00022452"/>
    </source>
</evidence>
<evidence type="ECO:0000256" key="5">
    <source>
        <dbReference type="ARBA" id="ARBA00023136"/>
    </source>
</evidence>
<dbReference type="Pfam" id="PF07715">
    <property type="entry name" value="Plug"/>
    <property type="match status" value="1"/>
</dbReference>
<evidence type="ECO:0000313" key="11">
    <source>
        <dbReference type="EMBL" id="GAO42040.1"/>
    </source>
</evidence>
<dbReference type="GO" id="GO:0009279">
    <property type="term" value="C:cell outer membrane"/>
    <property type="evidence" value="ECO:0007669"/>
    <property type="project" value="UniProtKB-SubCell"/>
</dbReference>
<keyword evidence="2 7" id="KW-0813">Transport</keyword>
<evidence type="ECO:0000256" key="6">
    <source>
        <dbReference type="ARBA" id="ARBA00023237"/>
    </source>
</evidence>
<evidence type="ECO:0000256" key="8">
    <source>
        <dbReference type="SAM" id="SignalP"/>
    </source>
</evidence>
<comment type="subcellular location">
    <subcellularLocation>
        <location evidence="1 7">Cell outer membrane</location>
        <topology evidence="1 7">Multi-pass membrane protein</topology>
    </subcellularLocation>
</comment>